<protein>
    <submittedName>
        <fullName evidence="2">Uncharacterized protein</fullName>
    </submittedName>
</protein>
<keyword evidence="3" id="KW-1185">Reference proteome</keyword>
<sequence>MAITVDEDDIRSALDADASEYPDPDLAFEKSLAESIVNDDLEPHTDTDRSDRLKLVGALIAAAYVDDDGDVTQLQQGDRSVSFDSDSALSHWRKALQLDPTGRLSQLEQQTIRFGTPNVRGCD</sequence>
<dbReference type="EMBL" id="JBHSQH010000001">
    <property type="protein sequence ID" value="MFC5970077.1"/>
    <property type="molecule type" value="Genomic_DNA"/>
</dbReference>
<accession>A0ABD5RHM3</accession>
<feature type="region of interest" description="Disordered" evidence="1">
    <location>
        <begin position="1"/>
        <end position="23"/>
    </location>
</feature>
<name>A0ABD5RHM3_9EURY</name>
<evidence type="ECO:0000256" key="1">
    <source>
        <dbReference type="SAM" id="MobiDB-lite"/>
    </source>
</evidence>
<gene>
    <name evidence="2" type="ORF">ACFPYI_01915</name>
</gene>
<evidence type="ECO:0000313" key="3">
    <source>
        <dbReference type="Proteomes" id="UP001596099"/>
    </source>
</evidence>
<dbReference type="RefSeq" id="WP_247418726.1">
    <property type="nucleotide sequence ID" value="NZ_JALLGW010000002.1"/>
</dbReference>
<organism evidence="2 3">
    <name type="scientific">Halomarina salina</name>
    <dbReference type="NCBI Taxonomy" id="1872699"/>
    <lineage>
        <taxon>Archaea</taxon>
        <taxon>Methanobacteriati</taxon>
        <taxon>Methanobacteriota</taxon>
        <taxon>Stenosarchaea group</taxon>
        <taxon>Halobacteria</taxon>
        <taxon>Halobacteriales</taxon>
        <taxon>Natronomonadaceae</taxon>
        <taxon>Halomarina</taxon>
    </lineage>
</organism>
<reference evidence="2 3" key="1">
    <citation type="journal article" date="2019" name="Int. J. Syst. Evol. Microbiol.">
        <title>The Global Catalogue of Microorganisms (GCM) 10K type strain sequencing project: providing services to taxonomists for standard genome sequencing and annotation.</title>
        <authorList>
            <consortium name="The Broad Institute Genomics Platform"/>
            <consortium name="The Broad Institute Genome Sequencing Center for Infectious Disease"/>
            <person name="Wu L."/>
            <person name="Ma J."/>
        </authorList>
    </citation>
    <scope>NUCLEOTIDE SEQUENCE [LARGE SCALE GENOMIC DNA]</scope>
    <source>
        <strain evidence="2 3">CGMCC 1.12543</strain>
    </source>
</reference>
<proteinExistence type="predicted"/>
<evidence type="ECO:0000313" key="2">
    <source>
        <dbReference type="EMBL" id="MFC5970077.1"/>
    </source>
</evidence>
<comment type="caution">
    <text evidence="2">The sequence shown here is derived from an EMBL/GenBank/DDBJ whole genome shotgun (WGS) entry which is preliminary data.</text>
</comment>
<dbReference type="AlphaFoldDB" id="A0ABD5RHM3"/>
<dbReference type="Proteomes" id="UP001596099">
    <property type="component" value="Unassembled WGS sequence"/>
</dbReference>